<feature type="compositionally biased region" description="Low complexity" evidence="2">
    <location>
        <begin position="94"/>
        <end position="110"/>
    </location>
</feature>
<keyword evidence="3" id="KW-0067">ATP-binding</keyword>
<feature type="region of interest" description="Disordered" evidence="2">
    <location>
        <begin position="91"/>
        <end position="116"/>
    </location>
</feature>
<keyword evidence="3" id="KW-0645">Protease</keyword>
<keyword evidence="1" id="KW-0175">Coiled coil</keyword>
<keyword evidence="3" id="KW-0378">Hydrolase</keyword>
<dbReference type="GO" id="GO:0008233">
    <property type="term" value="F:peptidase activity"/>
    <property type="evidence" value="ECO:0007669"/>
    <property type="project" value="UniProtKB-KW"/>
</dbReference>
<keyword evidence="4" id="KW-1185">Reference proteome</keyword>
<evidence type="ECO:0000256" key="1">
    <source>
        <dbReference type="SAM" id="Coils"/>
    </source>
</evidence>
<organism evidence="3 4">
    <name type="scientific">Alicyclobacillus cycloheptanicus</name>
    <dbReference type="NCBI Taxonomy" id="1457"/>
    <lineage>
        <taxon>Bacteria</taxon>
        <taxon>Bacillati</taxon>
        <taxon>Bacillota</taxon>
        <taxon>Bacilli</taxon>
        <taxon>Bacillales</taxon>
        <taxon>Alicyclobacillaceae</taxon>
        <taxon>Alicyclobacillus</taxon>
    </lineage>
</organism>
<sequence length="147" mass="16171">MHQIQQIRSIAQQLAAQEQQNAQILASQLAQKERNAAQLLQQCIQLCDQLQYQLSNQMNTQSSGYGTEYGHANFGVSAVLQADRNAWNNSSAYGQQSHFQGGAGGSSSFQPTQFTSGSMSNIMQADRVGQSNAGPSQQYYNRYNTLQ</sequence>
<protein>
    <submittedName>
        <fullName evidence="3">ATP-dependent Clp protease ATP-binding subunit ClpA</fullName>
    </submittedName>
</protein>
<dbReference type="RefSeq" id="WP_274456282.1">
    <property type="nucleotide sequence ID" value="NZ_CP067097.1"/>
</dbReference>
<reference evidence="3 4" key="1">
    <citation type="submission" date="2023-07" db="EMBL/GenBank/DDBJ databases">
        <title>Genomic Encyclopedia of Type Strains, Phase IV (KMG-IV): sequencing the most valuable type-strain genomes for metagenomic binning, comparative biology and taxonomic classification.</title>
        <authorList>
            <person name="Goeker M."/>
        </authorList>
    </citation>
    <scope>NUCLEOTIDE SEQUENCE [LARGE SCALE GENOMIC DNA]</scope>
    <source>
        <strain evidence="3 4">DSM 4006</strain>
    </source>
</reference>
<proteinExistence type="predicted"/>
<name>A0ABT9XGP3_9BACL</name>
<comment type="caution">
    <text evidence="3">The sequence shown here is derived from an EMBL/GenBank/DDBJ whole genome shotgun (WGS) entry which is preliminary data.</text>
</comment>
<dbReference type="GO" id="GO:0006508">
    <property type="term" value="P:proteolysis"/>
    <property type="evidence" value="ECO:0007669"/>
    <property type="project" value="UniProtKB-KW"/>
</dbReference>
<dbReference type="Proteomes" id="UP001232973">
    <property type="component" value="Unassembled WGS sequence"/>
</dbReference>
<evidence type="ECO:0000256" key="2">
    <source>
        <dbReference type="SAM" id="MobiDB-lite"/>
    </source>
</evidence>
<feature type="coiled-coil region" evidence="1">
    <location>
        <begin position="15"/>
        <end position="49"/>
    </location>
</feature>
<dbReference type="GO" id="GO:0005524">
    <property type="term" value="F:ATP binding"/>
    <property type="evidence" value="ECO:0007669"/>
    <property type="project" value="UniProtKB-KW"/>
</dbReference>
<evidence type="ECO:0000313" key="4">
    <source>
        <dbReference type="Proteomes" id="UP001232973"/>
    </source>
</evidence>
<evidence type="ECO:0000313" key="3">
    <source>
        <dbReference type="EMBL" id="MDQ0189475.1"/>
    </source>
</evidence>
<keyword evidence="3" id="KW-0547">Nucleotide-binding</keyword>
<dbReference type="EMBL" id="JAUSTP010000008">
    <property type="protein sequence ID" value="MDQ0189475.1"/>
    <property type="molecule type" value="Genomic_DNA"/>
</dbReference>
<accession>A0ABT9XGP3</accession>
<gene>
    <name evidence="3" type="ORF">J2S03_001307</name>
</gene>